<dbReference type="RefSeq" id="WP_185243537.1">
    <property type="nucleotide sequence ID" value="NZ_AP023213.1"/>
</dbReference>
<dbReference type="InterPro" id="IPR038765">
    <property type="entry name" value="Papain-like_cys_pep_sf"/>
</dbReference>
<protein>
    <submittedName>
        <fullName evidence="3">Transglutaminase domain protein</fullName>
    </submittedName>
</protein>
<dbReference type="Gene3D" id="3.10.620.30">
    <property type="match status" value="1"/>
</dbReference>
<evidence type="ECO:0000313" key="3">
    <source>
        <dbReference type="EMBL" id="BCG48944.1"/>
    </source>
</evidence>
<dbReference type="InterPro" id="IPR002931">
    <property type="entry name" value="Transglutaminase-like"/>
</dbReference>
<dbReference type="KEGG" id="gbn:GEOBRER4_36940"/>
<dbReference type="SMART" id="SM00460">
    <property type="entry name" value="TGc"/>
    <property type="match status" value="1"/>
</dbReference>
<evidence type="ECO:0000313" key="4">
    <source>
        <dbReference type="Proteomes" id="UP000515472"/>
    </source>
</evidence>
<feature type="domain" description="Transglutaminase-like" evidence="2">
    <location>
        <begin position="378"/>
        <end position="438"/>
    </location>
</feature>
<reference evidence="3 4" key="1">
    <citation type="submission" date="2020-06" db="EMBL/GenBank/DDBJ databases">
        <title>Interaction of electrochemicaly active bacteria, Geobacter bremensis R4 on different carbon anode.</title>
        <authorList>
            <person name="Meng L."/>
            <person name="Yoshida N."/>
        </authorList>
    </citation>
    <scope>NUCLEOTIDE SEQUENCE [LARGE SCALE GENOMIC DNA]</scope>
    <source>
        <strain evidence="3 4">R4</strain>
    </source>
</reference>
<accession>A0A6S6MB50</accession>
<dbReference type="EMBL" id="AP023213">
    <property type="protein sequence ID" value="BCG48944.1"/>
    <property type="molecule type" value="Genomic_DNA"/>
</dbReference>
<gene>
    <name evidence="3" type="ORF">GEOBRER4_n3840</name>
</gene>
<sequence length="478" mass="52429">MDLPLHLLRLIFTSLLVLLPLQLFAAPLPKLTELPLGVRWYSIKLGDERVGFSRLTITRTDTGYRIDSEGSVKMRVMGFSREATSKESYLVARDLVLQSFSAENRIDGSPVAITGEVTPRGVAIVSRSGSGQKERTLKLKGALYPPHALNLYPLMQGASKGKSYKLSVLDVEAQKVKKLKVEVVGEETLPPGRTAVHLKNDVYPMVDNDIWVDLQGNVLKESVREGLVVTEAEDEATARAELARDALCKTDLILDFSMIRVTPPIERPAQLQKLVLELTGFPTNLPLLQGKRQQVLRQPDGTVLITLPNPAPVEEAPPTAADREPAERIPSDHPEIKAKASEIRGSEQDPARVARLLSDWVAREIKGAVTDSQSSLETLKSRSGNCQSHARLYASLARAAGIPTRFVSGIVYQGEGFLYHSWAESYLGGAWVPIDPTFGEMPANLSHVKFVDGETLDEMGALAGMIGKVRAKVLELKY</sequence>
<name>A0A6S6MB50_9BACT</name>
<dbReference type="Pfam" id="PF01841">
    <property type="entry name" value="Transglut_core"/>
    <property type="match status" value="1"/>
</dbReference>
<evidence type="ECO:0000256" key="1">
    <source>
        <dbReference type="SAM" id="MobiDB-lite"/>
    </source>
</evidence>
<dbReference type="AlphaFoldDB" id="A0A6S6MB50"/>
<proteinExistence type="predicted"/>
<feature type="compositionally biased region" description="Basic and acidic residues" evidence="1">
    <location>
        <begin position="321"/>
        <end position="330"/>
    </location>
</feature>
<dbReference type="Proteomes" id="UP000515472">
    <property type="component" value="Chromosome"/>
</dbReference>
<feature type="region of interest" description="Disordered" evidence="1">
    <location>
        <begin position="307"/>
        <end position="330"/>
    </location>
</feature>
<dbReference type="PANTHER" id="PTHR33490:SF3">
    <property type="entry name" value="CONSERVED INTEGRAL MEMBRANE PROTEIN"/>
    <property type="match status" value="1"/>
</dbReference>
<dbReference type="PANTHER" id="PTHR33490">
    <property type="entry name" value="BLR5614 PROTEIN-RELATED"/>
    <property type="match status" value="1"/>
</dbReference>
<dbReference type="SUPFAM" id="SSF54001">
    <property type="entry name" value="Cysteine proteinases"/>
    <property type="match status" value="1"/>
</dbReference>
<keyword evidence="4" id="KW-1185">Reference proteome</keyword>
<evidence type="ECO:0000259" key="2">
    <source>
        <dbReference type="SMART" id="SM00460"/>
    </source>
</evidence>
<organism evidence="3 4">
    <name type="scientific">Citrifermentans bremense</name>
    <dbReference type="NCBI Taxonomy" id="60035"/>
    <lineage>
        <taxon>Bacteria</taxon>
        <taxon>Pseudomonadati</taxon>
        <taxon>Thermodesulfobacteriota</taxon>
        <taxon>Desulfuromonadia</taxon>
        <taxon>Geobacterales</taxon>
        <taxon>Geobacteraceae</taxon>
        <taxon>Citrifermentans</taxon>
    </lineage>
</organism>